<gene>
    <name evidence="2" type="ORF">DPM19_21255</name>
</gene>
<keyword evidence="1" id="KW-0472">Membrane</keyword>
<evidence type="ECO:0000313" key="3">
    <source>
        <dbReference type="Proteomes" id="UP000251891"/>
    </source>
</evidence>
<comment type="caution">
    <text evidence="2">The sequence shown here is derived from an EMBL/GenBank/DDBJ whole genome shotgun (WGS) entry which is preliminary data.</text>
</comment>
<proteinExistence type="predicted"/>
<sequence length="140" mass="14402">MAAAETHPGPTPAVRRRDRALAVAGSVVAALVVWLVAGPILGDDMVVAPEGRESGAVPAGAVLVFALVSSLLGWAALAVLERLARARAKLIWTILAIVVLVVSMAPVLDVEATGETKVALALMHVAVAAVLIPGFWRTTD</sequence>
<feature type="transmembrane region" description="Helical" evidence="1">
    <location>
        <begin position="90"/>
        <end position="107"/>
    </location>
</feature>
<keyword evidence="3" id="KW-1185">Reference proteome</keyword>
<feature type="transmembrane region" description="Helical" evidence="1">
    <location>
        <begin position="57"/>
        <end position="78"/>
    </location>
</feature>
<feature type="transmembrane region" description="Helical" evidence="1">
    <location>
        <begin position="119"/>
        <end position="136"/>
    </location>
</feature>
<protein>
    <submittedName>
        <fullName evidence="2">Uncharacterized protein</fullName>
    </submittedName>
</protein>
<dbReference type="InterPro" id="IPR045713">
    <property type="entry name" value="DUF6069"/>
</dbReference>
<dbReference type="RefSeq" id="WP_111869730.1">
    <property type="nucleotide sequence ID" value="NZ_QLYX01000010.1"/>
</dbReference>
<accession>A0A365H1Q5</accession>
<evidence type="ECO:0000256" key="1">
    <source>
        <dbReference type="SAM" id="Phobius"/>
    </source>
</evidence>
<evidence type="ECO:0000313" key="2">
    <source>
        <dbReference type="EMBL" id="RAY13035.1"/>
    </source>
</evidence>
<keyword evidence="1" id="KW-0812">Transmembrane</keyword>
<dbReference type="Pfam" id="PF19545">
    <property type="entry name" value="DUF6069"/>
    <property type="match status" value="1"/>
</dbReference>
<keyword evidence="1" id="KW-1133">Transmembrane helix</keyword>
<dbReference type="AlphaFoldDB" id="A0A365H1Q5"/>
<organism evidence="2 3">
    <name type="scientific">Actinomadura craniellae</name>
    <dbReference type="NCBI Taxonomy" id="2231787"/>
    <lineage>
        <taxon>Bacteria</taxon>
        <taxon>Bacillati</taxon>
        <taxon>Actinomycetota</taxon>
        <taxon>Actinomycetes</taxon>
        <taxon>Streptosporangiales</taxon>
        <taxon>Thermomonosporaceae</taxon>
        <taxon>Actinomadura</taxon>
    </lineage>
</organism>
<reference evidence="2 3" key="1">
    <citation type="submission" date="2018-06" db="EMBL/GenBank/DDBJ databases">
        <title>Actinomadura craniellae sp. nov. isolated from marine sponge Craniella sp.</title>
        <authorList>
            <person name="Li L."/>
            <person name="Xu Q.H."/>
            <person name="Lin H.W."/>
            <person name="Lu Y.H."/>
        </authorList>
    </citation>
    <scope>NUCLEOTIDE SEQUENCE [LARGE SCALE GENOMIC DNA]</scope>
    <source>
        <strain evidence="2 3">LHW63021</strain>
    </source>
</reference>
<dbReference type="EMBL" id="QLYX01000010">
    <property type="protein sequence ID" value="RAY13035.1"/>
    <property type="molecule type" value="Genomic_DNA"/>
</dbReference>
<name>A0A365H1Q5_9ACTN</name>
<dbReference type="Proteomes" id="UP000251891">
    <property type="component" value="Unassembled WGS sequence"/>
</dbReference>
<feature type="transmembrane region" description="Helical" evidence="1">
    <location>
        <begin position="20"/>
        <end position="37"/>
    </location>
</feature>